<dbReference type="PROSITE" id="PS50151">
    <property type="entry name" value="UVR"/>
    <property type="match status" value="1"/>
</dbReference>
<evidence type="ECO:0000256" key="2">
    <source>
        <dbReference type="ARBA" id="ARBA00012513"/>
    </source>
</evidence>
<dbReference type="Gene3D" id="1.10.510.10">
    <property type="entry name" value="Transferase(Phosphotransferase) domain 1"/>
    <property type="match status" value="1"/>
</dbReference>
<dbReference type="InterPro" id="IPR001943">
    <property type="entry name" value="UVR_dom"/>
</dbReference>
<feature type="binding site" evidence="11">
    <location>
        <position position="62"/>
    </location>
    <ligand>
        <name>ATP</name>
        <dbReference type="ChEBI" id="CHEBI:30616"/>
    </ligand>
</feature>
<feature type="coiled-coil region" evidence="12">
    <location>
        <begin position="848"/>
        <end position="894"/>
    </location>
</feature>
<gene>
    <name evidence="16" type="primary">SLKB</name>
</gene>
<feature type="compositionally biased region" description="Polar residues" evidence="13">
    <location>
        <begin position="495"/>
        <end position="511"/>
    </location>
</feature>
<evidence type="ECO:0000256" key="12">
    <source>
        <dbReference type="SAM" id="Coils"/>
    </source>
</evidence>
<reference evidence="16" key="2">
    <citation type="submission" date="2016-06" db="EMBL/GenBank/DDBJ databases">
        <title>The genome of a short-lived fish provides insights into sex chromosome evolution and the genetic control of aging.</title>
        <authorList>
            <person name="Reichwald K."/>
            <person name="Felder M."/>
            <person name="Petzold A."/>
            <person name="Koch P."/>
            <person name="Groth M."/>
            <person name="Platzer M."/>
        </authorList>
    </citation>
    <scope>NUCLEOTIDE SEQUENCE</scope>
    <source>
        <tissue evidence="16">Brain</tissue>
    </source>
</reference>
<evidence type="ECO:0000256" key="1">
    <source>
        <dbReference type="ARBA" id="ARBA00008874"/>
    </source>
</evidence>
<evidence type="ECO:0000256" key="7">
    <source>
        <dbReference type="ARBA" id="ARBA00022777"/>
    </source>
</evidence>
<comment type="similarity">
    <text evidence="1">Belongs to the protein kinase superfamily. STE Ser/Thr protein kinase family. STE20 subfamily.</text>
</comment>
<dbReference type="Pfam" id="PF00069">
    <property type="entry name" value="Pkinase"/>
    <property type="match status" value="1"/>
</dbReference>
<comment type="catalytic activity">
    <reaction evidence="9">
        <text>L-threonyl-[protein] + ATP = O-phospho-L-threonyl-[protein] + ADP + H(+)</text>
        <dbReference type="Rhea" id="RHEA:46608"/>
        <dbReference type="Rhea" id="RHEA-COMP:11060"/>
        <dbReference type="Rhea" id="RHEA-COMP:11605"/>
        <dbReference type="ChEBI" id="CHEBI:15378"/>
        <dbReference type="ChEBI" id="CHEBI:30013"/>
        <dbReference type="ChEBI" id="CHEBI:30616"/>
        <dbReference type="ChEBI" id="CHEBI:61977"/>
        <dbReference type="ChEBI" id="CHEBI:456216"/>
        <dbReference type="EC" id="2.7.11.1"/>
    </reaction>
</comment>
<dbReference type="GO" id="GO:0004674">
    <property type="term" value="F:protein serine/threonine kinase activity"/>
    <property type="evidence" value="ECO:0007669"/>
    <property type="project" value="UniProtKB-KW"/>
</dbReference>
<keyword evidence="8 11" id="KW-0067">ATP-binding</keyword>
<feature type="region of interest" description="Disordered" evidence="13">
    <location>
        <begin position="593"/>
        <end position="658"/>
    </location>
</feature>
<dbReference type="FunFam" id="1.10.510.10:FF:000081">
    <property type="entry name" value="STE20-like serine/threonine-protein kinase"/>
    <property type="match status" value="1"/>
</dbReference>
<dbReference type="EC" id="2.7.11.1" evidence="2"/>
<evidence type="ECO:0000256" key="5">
    <source>
        <dbReference type="ARBA" id="ARBA00022679"/>
    </source>
</evidence>
<dbReference type="InterPro" id="IPR017441">
    <property type="entry name" value="Protein_kinase_ATP_BS"/>
</dbReference>
<dbReference type="SUPFAM" id="SSF56112">
    <property type="entry name" value="Protein kinase-like (PK-like)"/>
    <property type="match status" value="1"/>
</dbReference>
<feature type="compositionally biased region" description="Basic and acidic residues" evidence="13">
    <location>
        <begin position="604"/>
        <end position="658"/>
    </location>
</feature>
<reference evidence="16" key="1">
    <citation type="submission" date="2016-05" db="EMBL/GenBank/DDBJ databases">
        <authorList>
            <person name="Lavstsen T."/>
            <person name="Jespersen J.S."/>
        </authorList>
    </citation>
    <scope>NUCLEOTIDE SEQUENCE</scope>
    <source>
        <tissue evidence="16">Brain</tissue>
    </source>
</reference>
<evidence type="ECO:0000256" key="3">
    <source>
        <dbReference type="ARBA" id="ARBA00022527"/>
    </source>
</evidence>
<dbReference type="AlphaFoldDB" id="A0A1A8LKC5"/>
<organism evidence="16">
    <name type="scientific">Nothobranchius pienaari</name>
    <dbReference type="NCBI Taxonomy" id="704102"/>
    <lineage>
        <taxon>Eukaryota</taxon>
        <taxon>Metazoa</taxon>
        <taxon>Chordata</taxon>
        <taxon>Craniata</taxon>
        <taxon>Vertebrata</taxon>
        <taxon>Euteleostomi</taxon>
        <taxon>Actinopterygii</taxon>
        <taxon>Neopterygii</taxon>
        <taxon>Teleostei</taxon>
        <taxon>Neoteleostei</taxon>
        <taxon>Acanthomorphata</taxon>
        <taxon>Ovalentaria</taxon>
        <taxon>Atherinomorphae</taxon>
        <taxon>Cyprinodontiformes</taxon>
        <taxon>Nothobranchiidae</taxon>
        <taxon>Nothobranchius</taxon>
    </lineage>
</organism>
<dbReference type="InterPro" id="IPR000719">
    <property type="entry name" value="Prot_kinase_dom"/>
</dbReference>
<feature type="compositionally biased region" description="Acidic residues" evidence="13">
    <location>
        <begin position="416"/>
        <end position="442"/>
    </location>
</feature>
<feature type="domain" description="Protein kinase" evidence="14">
    <location>
        <begin position="33"/>
        <end position="291"/>
    </location>
</feature>
<keyword evidence="4" id="KW-0597">Phosphoprotein</keyword>
<keyword evidence="6 11" id="KW-0547">Nucleotide-binding</keyword>
<feature type="domain" description="UVR" evidence="15">
    <location>
        <begin position="621"/>
        <end position="656"/>
    </location>
</feature>
<feature type="compositionally biased region" description="Low complexity" evidence="13">
    <location>
        <begin position="387"/>
        <end position="401"/>
    </location>
</feature>
<dbReference type="GO" id="GO:0005524">
    <property type="term" value="F:ATP binding"/>
    <property type="evidence" value="ECO:0007669"/>
    <property type="project" value="UniProtKB-UniRule"/>
</dbReference>
<dbReference type="EMBL" id="HAEG01013371">
    <property type="protein sequence ID" value="SBR94789.1"/>
    <property type="molecule type" value="Transcribed_RNA"/>
</dbReference>
<dbReference type="EMBL" id="HAEF01007625">
    <property type="protein sequence ID" value="SBR45057.1"/>
    <property type="molecule type" value="Transcribed_RNA"/>
</dbReference>
<feature type="compositionally biased region" description="Low complexity" evidence="13">
    <location>
        <begin position="593"/>
        <end position="603"/>
    </location>
</feature>
<feature type="coiled-coil region" evidence="12">
    <location>
        <begin position="750"/>
        <end position="781"/>
    </location>
</feature>
<dbReference type="PROSITE" id="PS50011">
    <property type="entry name" value="PROTEIN_KINASE_DOM"/>
    <property type="match status" value="1"/>
</dbReference>
<feature type="compositionally biased region" description="Basic and acidic residues" evidence="13">
    <location>
        <begin position="482"/>
        <end position="494"/>
    </location>
</feature>
<keyword evidence="5" id="KW-0808">Transferase</keyword>
<evidence type="ECO:0000256" key="10">
    <source>
        <dbReference type="ARBA" id="ARBA00048679"/>
    </source>
</evidence>
<evidence type="ECO:0000259" key="14">
    <source>
        <dbReference type="PROSITE" id="PS50011"/>
    </source>
</evidence>
<keyword evidence="12" id="KW-0175">Coiled coil</keyword>
<dbReference type="Pfam" id="PF12474">
    <property type="entry name" value="PKK"/>
    <property type="match status" value="2"/>
</dbReference>
<evidence type="ECO:0000256" key="8">
    <source>
        <dbReference type="ARBA" id="ARBA00022840"/>
    </source>
</evidence>
<dbReference type="InterPro" id="IPR022165">
    <property type="entry name" value="PKK"/>
</dbReference>
<evidence type="ECO:0000259" key="15">
    <source>
        <dbReference type="PROSITE" id="PS50151"/>
    </source>
</evidence>
<feature type="compositionally biased region" description="Acidic residues" evidence="13">
    <location>
        <begin position="312"/>
        <end position="327"/>
    </location>
</feature>
<dbReference type="FunFam" id="3.30.200.20:FF:000120">
    <property type="entry name" value="STE20-like serine/threonine-protein kinase"/>
    <property type="match status" value="1"/>
</dbReference>
<evidence type="ECO:0000256" key="4">
    <source>
        <dbReference type="ARBA" id="ARBA00022553"/>
    </source>
</evidence>
<evidence type="ECO:0000256" key="9">
    <source>
        <dbReference type="ARBA" id="ARBA00047899"/>
    </source>
</evidence>
<accession>A0A1A8LKC5</accession>
<keyword evidence="3" id="KW-0723">Serine/threonine-protein kinase</keyword>
<protein>
    <recommendedName>
        <fullName evidence="2">non-specific serine/threonine protein kinase</fullName>
        <ecNumber evidence="2">2.7.11.1</ecNumber>
    </recommendedName>
</protein>
<feature type="region of interest" description="Disordered" evidence="13">
    <location>
        <begin position="816"/>
        <end position="848"/>
    </location>
</feature>
<dbReference type="SMART" id="SM00220">
    <property type="entry name" value="S_TKc"/>
    <property type="match status" value="1"/>
</dbReference>
<dbReference type="InterPro" id="IPR008271">
    <property type="entry name" value="Ser/Thr_kinase_AS"/>
</dbReference>
<dbReference type="Gene3D" id="3.30.200.20">
    <property type="entry name" value="Phosphorylase Kinase, domain 1"/>
    <property type="match status" value="1"/>
</dbReference>
<dbReference type="PANTHER" id="PTHR46538">
    <property type="entry name" value="PROTEIN KINASE DOMAIN-CONTAINING PROTEIN"/>
    <property type="match status" value="1"/>
</dbReference>
<dbReference type="InterPro" id="IPR051585">
    <property type="entry name" value="STE20_Ser/Thr_Kinases"/>
</dbReference>
<dbReference type="InterPro" id="IPR011009">
    <property type="entry name" value="Kinase-like_dom_sf"/>
</dbReference>
<dbReference type="PROSITE" id="PS00108">
    <property type="entry name" value="PROTEIN_KINASE_ST"/>
    <property type="match status" value="1"/>
</dbReference>
<name>A0A1A8LKC5_9TELE</name>
<keyword evidence="7 16" id="KW-0418">Kinase</keyword>
<feature type="compositionally biased region" description="Basic and acidic residues" evidence="13">
    <location>
        <begin position="458"/>
        <end position="475"/>
    </location>
</feature>
<evidence type="ECO:0000256" key="13">
    <source>
        <dbReference type="SAM" id="MobiDB-lite"/>
    </source>
</evidence>
<dbReference type="PROSITE" id="PS00107">
    <property type="entry name" value="PROTEIN_KINASE_ATP"/>
    <property type="match status" value="1"/>
</dbReference>
<evidence type="ECO:0000313" key="16">
    <source>
        <dbReference type="EMBL" id="SBR45057.1"/>
    </source>
</evidence>
<sequence>MSFFNFWKMFKLPEKKKKQYEHVHRDVDPEDIWEIIGELGDGAFGKVYKAQNKQNGTLAAAKVIDTKTEDELEDYMVEIDILASCNHHHIVKLLDAFFFQGKLWILIEFCAGGAVDAIMLELERPLTEPQIRVVCRQTLEALIYLHENKVIHRDLKAGNILLSLDGDVKLADFGVSAKNTNSLQRRHSFIGTPYWMAPEVVMCETSKDRPYDYKADIWSLGVTLIELAQIEPPNHEMNPMRVLLKIAKSEPPTLMQPSRWSPEFRDFLRKALDKNVDNRSSAAQLLQHPFVTSVTDSRPLRELIAEAKAEVTEEIEDSKEEEEEEEAEAHLGHKRAPSDASVASSEDEKIPLSPSPLELVPERLEPSPPVPTAAELPVANHVVDSNVAEAPESPAEVSSPEPEAPSKEMQQLGVNVEDEKEVDTAEVPEAVEEPNSPAEDEEQYKHLKVTLTLPDGDEVLKDENDGKPAEDRINSEEEEEKVPEKTKEDEEKYSDSGSVSTADNSSGDLNLSISSFLSKTKEPGSVSVQDTRRLKKTLKKTRKFMVDGVEVSVTTSKIITDNDAKNEEMRFLRRQELRELRLLQKEEQRAQQQLSNKLQQQKEQIYRRFDQETTSKKRQYDQEVENLERQQKQTIERLEQEHTTRLRDEAKRIKAEQDKELSKYQNMLKNRKKEEQEFLQKQQQDLDSALKKIIQQHKHELATIERDCLNHKQQLLRAREAAMWELEERHLQEKHQLFKQQLKDQYFMQRHQLLKRHEKEMEQMQRYNQRLIEELKNKQNQERGRLPKIQRSDAKTRMAMFKKSLRITVTAVMTPEQERERVKQFASQEEKRQKNERLHQQQKHENQMRDLQLQCDSNVRELQQLQNEKCHLLIEHETQKLKELDEEHSQEIKDWREKLRPRKKALEEEFTRKLQEQEVFFKMSGESECLNPTTQSRVSKFYPIPNLQNSGL</sequence>
<evidence type="ECO:0000256" key="11">
    <source>
        <dbReference type="PROSITE-ProRule" id="PRU10141"/>
    </source>
</evidence>
<feature type="region of interest" description="Disordered" evidence="13">
    <location>
        <begin position="311"/>
        <end position="511"/>
    </location>
</feature>
<comment type="catalytic activity">
    <reaction evidence="10">
        <text>L-seryl-[protein] + ATP = O-phospho-L-seryl-[protein] + ADP + H(+)</text>
        <dbReference type="Rhea" id="RHEA:17989"/>
        <dbReference type="Rhea" id="RHEA-COMP:9863"/>
        <dbReference type="Rhea" id="RHEA-COMP:11604"/>
        <dbReference type="ChEBI" id="CHEBI:15378"/>
        <dbReference type="ChEBI" id="CHEBI:29999"/>
        <dbReference type="ChEBI" id="CHEBI:30616"/>
        <dbReference type="ChEBI" id="CHEBI:83421"/>
        <dbReference type="ChEBI" id="CHEBI:456216"/>
        <dbReference type="EC" id="2.7.11.1"/>
    </reaction>
</comment>
<dbReference type="PANTHER" id="PTHR46538:SF1">
    <property type="entry name" value="NON-SPECIFIC SERINE_THREONINE PROTEIN KINASE"/>
    <property type="match status" value="1"/>
</dbReference>
<evidence type="ECO:0000256" key="6">
    <source>
        <dbReference type="ARBA" id="ARBA00022741"/>
    </source>
</evidence>
<proteinExistence type="inferred from homology"/>